<dbReference type="InterPro" id="IPR013103">
    <property type="entry name" value="RVT_2"/>
</dbReference>
<feature type="domain" description="Reverse transcriptase Ty1/copia-type" evidence="1">
    <location>
        <begin position="43"/>
        <end position="92"/>
    </location>
</feature>
<dbReference type="Proteomes" id="UP000257109">
    <property type="component" value="Unassembled WGS sequence"/>
</dbReference>
<evidence type="ECO:0000313" key="2">
    <source>
        <dbReference type="EMBL" id="RDX85530.1"/>
    </source>
</evidence>
<organism evidence="2 3">
    <name type="scientific">Mucuna pruriens</name>
    <name type="common">Velvet bean</name>
    <name type="synonym">Dolichos pruriens</name>
    <dbReference type="NCBI Taxonomy" id="157652"/>
    <lineage>
        <taxon>Eukaryota</taxon>
        <taxon>Viridiplantae</taxon>
        <taxon>Streptophyta</taxon>
        <taxon>Embryophyta</taxon>
        <taxon>Tracheophyta</taxon>
        <taxon>Spermatophyta</taxon>
        <taxon>Magnoliopsida</taxon>
        <taxon>eudicotyledons</taxon>
        <taxon>Gunneridae</taxon>
        <taxon>Pentapetalae</taxon>
        <taxon>rosids</taxon>
        <taxon>fabids</taxon>
        <taxon>Fabales</taxon>
        <taxon>Fabaceae</taxon>
        <taxon>Papilionoideae</taxon>
        <taxon>50 kb inversion clade</taxon>
        <taxon>NPAAA clade</taxon>
        <taxon>indigoferoid/millettioid clade</taxon>
        <taxon>Phaseoleae</taxon>
        <taxon>Mucuna</taxon>
    </lineage>
</organism>
<reference evidence="2" key="1">
    <citation type="submission" date="2018-05" db="EMBL/GenBank/DDBJ databases">
        <title>Draft genome of Mucuna pruriens seed.</title>
        <authorList>
            <person name="Nnadi N.E."/>
            <person name="Vos R."/>
            <person name="Hasami M.H."/>
            <person name="Devisetty U.K."/>
            <person name="Aguiy J.C."/>
        </authorList>
    </citation>
    <scope>NUCLEOTIDE SEQUENCE [LARGE SCALE GENOMIC DNA]</scope>
    <source>
        <strain evidence="2">JCA_2017</strain>
    </source>
</reference>
<keyword evidence="3" id="KW-1185">Reference proteome</keyword>
<gene>
    <name evidence="2" type="ORF">CR513_33271</name>
</gene>
<accession>A0A371G4M8</accession>
<feature type="non-terminal residue" evidence="2">
    <location>
        <position position="1"/>
    </location>
</feature>
<dbReference type="Pfam" id="PF07727">
    <property type="entry name" value="RVT_2"/>
    <property type="match status" value="1"/>
</dbReference>
<evidence type="ECO:0000313" key="3">
    <source>
        <dbReference type="Proteomes" id="UP000257109"/>
    </source>
</evidence>
<name>A0A371G4M8_MUCPR</name>
<sequence>MNVKINFLHDDLKDHIYMENPKGFNQIGYMRCEYDCCVYLKSLDDMLIVTNHLCDINELKIFFGKEFDMKDLGDTKKILGMEIYKDKSSRKLWLS</sequence>
<comment type="caution">
    <text evidence="2">The sequence shown here is derived from an EMBL/GenBank/DDBJ whole genome shotgun (WGS) entry which is preliminary data.</text>
</comment>
<dbReference type="EMBL" id="QJKJ01006776">
    <property type="protein sequence ID" value="RDX85530.1"/>
    <property type="molecule type" value="Genomic_DNA"/>
</dbReference>
<protein>
    <recommendedName>
        <fullName evidence="1">Reverse transcriptase Ty1/copia-type domain-containing protein</fullName>
    </recommendedName>
</protein>
<dbReference type="AlphaFoldDB" id="A0A371G4M8"/>
<proteinExistence type="predicted"/>
<dbReference type="OrthoDB" id="1747567at2759"/>
<evidence type="ECO:0000259" key="1">
    <source>
        <dbReference type="Pfam" id="PF07727"/>
    </source>
</evidence>